<dbReference type="InterPro" id="IPR017968">
    <property type="entry name" value="Acylphosphatase_CS"/>
</dbReference>
<dbReference type="FunCoup" id="A0A6L2PZ53">
    <property type="interactions" value="25"/>
</dbReference>
<name>A0A6L2PZ53_COPFO</name>
<comment type="caution">
    <text evidence="8">The sequence shown here is derived from an EMBL/GenBank/DDBJ whole genome shotgun (WGS) entry which is preliminary data.</text>
</comment>
<evidence type="ECO:0000256" key="5">
    <source>
        <dbReference type="PROSITE-ProRule" id="PRU00520"/>
    </source>
</evidence>
<comment type="catalytic activity">
    <reaction evidence="4">
        <text>an acyl phosphate + H2O = a carboxylate + phosphate + H(+)</text>
        <dbReference type="Rhea" id="RHEA:14965"/>
        <dbReference type="ChEBI" id="CHEBI:15377"/>
        <dbReference type="ChEBI" id="CHEBI:15378"/>
        <dbReference type="ChEBI" id="CHEBI:29067"/>
        <dbReference type="ChEBI" id="CHEBI:43474"/>
        <dbReference type="ChEBI" id="CHEBI:59918"/>
        <dbReference type="EC" id="3.6.1.7"/>
    </reaction>
</comment>
<feature type="domain" description="Acylphosphatase-like" evidence="7">
    <location>
        <begin position="1"/>
        <end position="74"/>
    </location>
</feature>
<evidence type="ECO:0000256" key="4">
    <source>
        <dbReference type="ARBA" id="ARBA00047645"/>
    </source>
</evidence>
<keyword evidence="9" id="KW-1185">Reference proteome</keyword>
<dbReference type="EMBL" id="BLKM01000727">
    <property type="protein sequence ID" value="GFG37826.1"/>
    <property type="molecule type" value="Genomic_DNA"/>
</dbReference>
<keyword evidence="3" id="KW-0378">Hydrolase</keyword>
<dbReference type="OrthoDB" id="7961613at2759"/>
<dbReference type="InterPro" id="IPR020456">
    <property type="entry name" value="Acylphosphatase"/>
</dbReference>
<reference evidence="9" key="1">
    <citation type="submission" date="2020-01" db="EMBL/GenBank/DDBJ databases">
        <title>Draft genome sequence of the Termite Coptotermes fromosanus.</title>
        <authorList>
            <person name="Itakura S."/>
            <person name="Yosikawa Y."/>
            <person name="Umezawa K."/>
        </authorList>
    </citation>
    <scope>NUCLEOTIDE SEQUENCE [LARGE SCALE GENOMIC DNA]</scope>
</reference>
<dbReference type="InterPro" id="IPR001792">
    <property type="entry name" value="Acylphosphatase-like_dom"/>
</dbReference>
<dbReference type="Proteomes" id="UP000502823">
    <property type="component" value="Unassembled WGS sequence"/>
</dbReference>
<proteinExistence type="inferred from homology"/>
<dbReference type="SUPFAM" id="SSF54975">
    <property type="entry name" value="Acylphosphatase/BLUF domain-like"/>
    <property type="match status" value="1"/>
</dbReference>
<protein>
    <recommendedName>
        <fullName evidence="2">acylphosphatase</fullName>
        <ecNumber evidence="2">3.6.1.7</ecNumber>
    </recommendedName>
</protein>
<evidence type="ECO:0000313" key="9">
    <source>
        <dbReference type="Proteomes" id="UP000502823"/>
    </source>
</evidence>
<dbReference type="InterPro" id="IPR036046">
    <property type="entry name" value="Acylphosphatase-like_dom_sf"/>
</dbReference>
<evidence type="ECO:0000256" key="3">
    <source>
        <dbReference type="ARBA" id="ARBA00022801"/>
    </source>
</evidence>
<dbReference type="PROSITE" id="PS00151">
    <property type="entry name" value="ACYLPHOSPHATASE_2"/>
    <property type="match status" value="1"/>
</dbReference>
<evidence type="ECO:0000256" key="1">
    <source>
        <dbReference type="ARBA" id="ARBA00005614"/>
    </source>
</evidence>
<dbReference type="GO" id="GO:0003998">
    <property type="term" value="F:acylphosphatase activity"/>
    <property type="evidence" value="ECO:0007669"/>
    <property type="project" value="UniProtKB-EC"/>
</dbReference>
<evidence type="ECO:0000313" key="8">
    <source>
        <dbReference type="EMBL" id="GFG37826.1"/>
    </source>
</evidence>
<dbReference type="PANTHER" id="PTHR10029">
    <property type="entry name" value="ACYLPHOSPHATASE"/>
    <property type="match status" value="1"/>
</dbReference>
<dbReference type="InParanoid" id="A0A6L2PZ53"/>
<evidence type="ECO:0000256" key="2">
    <source>
        <dbReference type="ARBA" id="ARBA00012150"/>
    </source>
</evidence>
<dbReference type="AlphaFoldDB" id="A0A6L2PZ53"/>
<accession>A0A6L2PZ53</accession>
<organism evidence="8 9">
    <name type="scientific">Coptotermes formosanus</name>
    <name type="common">Formosan subterranean termite</name>
    <dbReference type="NCBI Taxonomy" id="36987"/>
    <lineage>
        <taxon>Eukaryota</taxon>
        <taxon>Metazoa</taxon>
        <taxon>Ecdysozoa</taxon>
        <taxon>Arthropoda</taxon>
        <taxon>Hexapoda</taxon>
        <taxon>Insecta</taxon>
        <taxon>Pterygota</taxon>
        <taxon>Neoptera</taxon>
        <taxon>Polyneoptera</taxon>
        <taxon>Dictyoptera</taxon>
        <taxon>Blattodea</taxon>
        <taxon>Blattoidea</taxon>
        <taxon>Termitoidae</taxon>
        <taxon>Rhinotermitidae</taxon>
        <taxon>Coptotermes</taxon>
    </lineage>
</organism>
<evidence type="ECO:0000256" key="6">
    <source>
        <dbReference type="RuleBase" id="RU004168"/>
    </source>
</evidence>
<feature type="non-terminal residue" evidence="8">
    <location>
        <position position="1"/>
    </location>
</feature>
<dbReference type="PANTHER" id="PTHR10029:SF3">
    <property type="entry name" value="ACYLPHOSPHATASE-RELATED"/>
    <property type="match status" value="1"/>
</dbReference>
<evidence type="ECO:0000259" key="7">
    <source>
        <dbReference type="PROSITE" id="PS51160"/>
    </source>
</evidence>
<dbReference type="PROSITE" id="PS51160">
    <property type="entry name" value="ACYLPHOSPHATASE_3"/>
    <property type="match status" value="1"/>
</dbReference>
<dbReference type="Pfam" id="PF00708">
    <property type="entry name" value="Acylphosphatase"/>
    <property type="match status" value="1"/>
</dbReference>
<dbReference type="EC" id="3.6.1.7" evidence="2"/>
<comment type="similarity">
    <text evidence="1 6">Belongs to the acylphosphatase family.</text>
</comment>
<sequence>HTVERGKQLGLRGWCMNTDRGTVLGHLEGEAAKVEEMKRWLKYTGSPMSKIEKAEFRNEKSVDDYSLNEFKVRH</sequence>
<dbReference type="Gene3D" id="3.30.70.100">
    <property type="match status" value="1"/>
</dbReference>
<comment type="caution">
    <text evidence="5">Lacks conserved residue(s) required for the propagation of feature annotation.</text>
</comment>
<dbReference type="PRINTS" id="PR00112">
    <property type="entry name" value="ACYLPHPHTASE"/>
</dbReference>
<gene>
    <name evidence="8" type="ORF">Cfor_03145</name>
</gene>